<proteinExistence type="predicted"/>
<comment type="caution">
    <text evidence="1">The sequence shown here is derived from an EMBL/GenBank/DDBJ whole genome shotgun (WGS) entry which is preliminary data.</text>
</comment>
<feature type="non-terminal residue" evidence="1">
    <location>
        <position position="1"/>
    </location>
</feature>
<accession>A0A9N8VWK8</accession>
<reference evidence="1" key="1">
    <citation type="submission" date="2021-06" db="EMBL/GenBank/DDBJ databases">
        <authorList>
            <person name="Kallberg Y."/>
            <person name="Tangrot J."/>
            <person name="Rosling A."/>
        </authorList>
    </citation>
    <scope>NUCLEOTIDE SEQUENCE</scope>
    <source>
        <strain evidence="1">AZ414A</strain>
    </source>
</reference>
<dbReference type="EMBL" id="CAJVPK010000158">
    <property type="protein sequence ID" value="CAG8462882.1"/>
    <property type="molecule type" value="Genomic_DNA"/>
</dbReference>
<sequence length="47" mass="5732">TENPNYKFLAQQMYKELIWYVQFGELEKNDISKISTIQNWITSFSRK</sequence>
<evidence type="ECO:0000313" key="2">
    <source>
        <dbReference type="Proteomes" id="UP000789706"/>
    </source>
</evidence>
<dbReference type="OrthoDB" id="2429411at2759"/>
<dbReference type="AlphaFoldDB" id="A0A9N8VWK8"/>
<keyword evidence="2" id="KW-1185">Reference proteome</keyword>
<name>A0A9N8VWK8_9GLOM</name>
<dbReference type="Proteomes" id="UP000789706">
    <property type="component" value="Unassembled WGS sequence"/>
</dbReference>
<organism evidence="1 2">
    <name type="scientific">Diversispora eburnea</name>
    <dbReference type="NCBI Taxonomy" id="1213867"/>
    <lineage>
        <taxon>Eukaryota</taxon>
        <taxon>Fungi</taxon>
        <taxon>Fungi incertae sedis</taxon>
        <taxon>Mucoromycota</taxon>
        <taxon>Glomeromycotina</taxon>
        <taxon>Glomeromycetes</taxon>
        <taxon>Diversisporales</taxon>
        <taxon>Diversisporaceae</taxon>
        <taxon>Diversispora</taxon>
    </lineage>
</organism>
<gene>
    <name evidence="1" type="ORF">DEBURN_LOCUS2772</name>
</gene>
<evidence type="ECO:0000313" key="1">
    <source>
        <dbReference type="EMBL" id="CAG8462882.1"/>
    </source>
</evidence>
<protein>
    <submittedName>
        <fullName evidence="1">6142_t:CDS:1</fullName>
    </submittedName>
</protein>